<dbReference type="AlphaFoldDB" id="A0A9W6YR99"/>
<evidence type="ECO:0000256" key="1">
    <source>
        <dbReference type="SAM" id="MobiDB-lite"/>
    </source>
</evidence>
<feature type="region of interest" description="Disordered" evidence="1">
    <location>
        <begin position="1"/>
        <end position="50"/>
    </location>
</feature>
<comment type="caution">
    <text evidence="2">The sequence shown here is derived from an EMBL/GenBank/DDBJ whole genome shotgun (WGS) entry which is preliminary data.</text>
</comment>
<gene>
    <name evidence="2" type="ORF">Amon01_000046900</name>
</gene>
<name>A0A9W6YR99_AMBMO</name>
<evidence type="ECO:0000313" key="2">
    <source>
        <dbReference type="EMBL" id="GMG19433.1"/>
    </source>
</evidence>
<accession>A0A9W6YR99</accession>
<sequence>MWSWINNQKQKYPTRTNTRKQRNMEGTNQVPVSDNDVPKEPPPDYNKANSKENLRFEIQRMPDIKKSIFQSTCELTNDEFNDLYPGIYTDRLLYFKSTTLLILGNATPFSSQDKPADPFLKSTWMTLEGQIKLACYAATEKGKSGQFARNPTVEPTLSSLKLHEMQIQLFKTLLLFYFTQGALLDGTLGLLLNFCEMDEPSFAQAHPDQHNAVLLGTSNKQDYFESLADSLLFRQVQGDPSVWKVPGVVRHYCGLTDEEFSLWFPDLISVRRKLFWLIGAVYLKACQVYNFECSSYPGLPD</sequence>
<keyword evidence="3" id="KW-1185">Reference proteome</keyword>
<dbReference type="Proteomes" id="UP001165063">
    <property type="component" value="Unassembled WGS sequence"/>
</dbReference>
<evidence type="ECO:0000313" key="3">
    <source>
        <dbReference type="Proteomes" id="UP001165063"/>
    </source>
</evidence>
<protein>
    <submittedName>
        <fullName evidence="2">Unnamed protein product</fullName>
    </submittedName>
</protein>
<feature type="compositionally biased region" description="Polar residues" evidence="1">
    <location>
        <begin position="1"/>
        <end position="16"/>
    </location>
</feature>
<proteinExistence type="predicted"/>
<reference evidence="2" key="1">
    <citation type="submission" date="2023-04" db="EMBL/GenBank/DDBJ databases">
        <title>Ambrosiozyma monospora NBRC 1965.</title>
        <authorList>
            <person name="Ichikawa N."/>
            <person name="Sato H."/>
            <person name="Tonouchi N."/>
        </authorList>
    </citation>
    <scope>NUCLEOTIDE SEQUENCE</scope>
    <source>
        <strain evidence="2">NBRC 1965</strain>
    </source>
</reference>
<organism evidence="2 3">
    <name type="scientific">Ambrosiozyma monospora</name>
    <name type="common">Yeast</name>
    <name type="synonym">Endomycopsis monosporus</name>
    <dbReference type="NCBI Taxonomy" id="43982"/>
    <lineage>
        <taxon>Eukaryota</taxon>
        <taxon>Fungi</taxon>
        <taxon>Dikarya</taxon>
        <taxon>Ascomycota</taxon>
        <taxon>Saccharomycotina</taxon>
        <taxon>Pichiomycetes</taxon>
        <taxon>Pichiales</taxon>
        <taxon>Pichiaceae</taxon>
        <taxon>Ambrosiozyma</taxon>
    </lineage>
</organism>
<dbReference type="EMBL" id="BSXU01000128">
    <property type="protein sequence ID" value="GMG19433.1"/>
    <property type="molecule type" value="Genomic_DNA"/>
</dbReference>